<dbReference type="Proteomes" id="UP000269265">
    <property type="component" value="Unassembled WGS sequence"/>
</dbReference>
<feature type="compositionally biased region" description="Basic and acidic residues" evidence="1">
    <location>
        <begin position="247"/>
        <end position="256"/>
    </location>
</feature>
<reference evidence="2 3" key="1">
    <citation type="submission" date="2018-12" db="EMBL/GenBank/DDBJ databases">
        <title>The whole draft genome of Aquabacterium sp. SJQ9.</title>
        <authorList>
            <person name="Sun L."/>
            <person name="Gao X."/>
            <person name="Chen W."/>
            <person name="Huang K."/>
        </authorList>
    </citation>
    <scope>NUCLEOTIDE SEQUENCE [LARGE SCALE GENOMIC DNA]</scope>
    <source>
        <strain evidence="2 3">SJQ9</strain>
    </source>
</reference>
<keyword evidence="3" id="KW-1185">Reference proteome</keyword>
<protein>
    <submittedName>
        <fullName evidence="2">Uncharacterized protein</fullName>
    </submittedName>
</protein>
<feature type="region of interest" description="Disordered" evidence="1">
    <location>
        <begin position="631"/>
        <end position="657"/>
    </location>
</feature>
<accession>A0A3R8TB37</accession>
<proteinExistence type="predicted"/>
<organism evidence="2 3">
    <name type="scientific">Aquabacterium soli</name>
    <dbReference type="NCBI Taxonomy" id="2493092"/>
    <lineage>
        <taxon>Bacteria</taxon>
        <taxon>Pseudomonadati</taxon>
        <taxon>Pseudomonadota</taxon>
        <taxon>Betaproteobacteria</taxon>
        <taxon>Burkholderiales</taxon>
        <taxon>Aquabacterium</taxon>
    </lineage>
</organism>
<gene>
    <name evidence="2" type="ORF">EIP75_13740</name>
</gene>
<feature type="compositionally biased region" description="Basic and acidic residues" evidence="1">
    <location>
        <begin position="631"/>
        <end position="645"/>
    </location>
</feature>
<evidence type="ECO:0000313" key="3">
    <source>
        <dbReference type="Proteomes" id="UP000269265"/>
    </source>
</evidence>
<dbReference type="AlphaFoldDB" id="A0A3R8TB37"/>
<evidence type="ECO:0000313" key="2">
    <source>
        <dbReference type="EMBL" id="RRS03654.1"/>
    </source>
</evidence>
<dbReference type="RefSeq" id="WP_125243860.1">
    <property type="nucleotide sequence ID" value="NZ_RSED01000010.1"/>
</dbReference>
<comment type="caution">
    <text evidence="2">The sequence shown here is derived from an EMBL/GenBank/DDBJ whole genome shotgun (WGS) entry which is preliminary data.</text>
</comment>
<feature type="region of interest" description="Disordered" evidence="1">
    <location>
        <begin position="213"/>
        <end position="256"/>
    </location>
</feature>
<dbReference type="EMBL" id="RSED01000010">
    <property type="protein sequence ID" value="RRS03654.1"/>
    <property type="molecule type" value="Genomic_DNA"/>
</dbReference>
<evidence type="ECO:0000256" key="1">
    <source>
        <dbReference type="SAM" id="MobiDB-lite"/>
    </source>
</evidence>
<sequence length="769" mass="85169">MSTNLEMMDKLARLWLLTHLDLGGPGADKKLDNATEIAKTHQVVAEWARKIMAGLAQLKPIEGLAPQQQQRLDQATDAVRQAVRQENEPQAESALKKAVILYKTLLQEMSEAKDRVKRLDLGGSGVDEKLDKATEIAKSNKAVAERARKILGGIEQLTPLQGVMPRQEQRLGQAILTVRQAVRKEDLTQAESDLKAAQSLYEALRQEIKERLARQGRHTKLPALAELSAGQQKRRDQSDEAYQQAEAEERPADAEKTLQDREALQKVLINELALVAKVKKTLQEQQDPDEANDGERDQLQQTREDIHGHLKEDRFTQADQAATRLTNEVAAVRKAIHDTKANAKSLASKLVKLVGELAASLLKGDPFLPEATARKLLGSHPAAKGTKDEQTTIQASQKGTVTRVAADEFAQKYDAMVAGLNTAAEALASALEDDRAAMSLITKTLLRSEDYQDKTANPIDFVPSAWKSWPKTLPKPAQEDLPAEPGRQDLSDRLDKARAALEKAREAWQAGTAVAWDALTSQAEGLLNDSKKAWKDYYALVSKTVYNLLATRQQDHTQSLKNTETTIKEYFKEVSKGSKGKPVPLSEDHEKLRKIIDDRVSIEEKKSKNAKTADLRQTEVAKLIQEQREQLKADVEKAESQREQDGVGPKEVAQDPTHFDDETDYMLVGAPLQGKPVYARLDHSVTSDSNYSKLYAEAMSNGIIPSTSTGQAGIKKEPYGWVVKVTLSRAQSNQGVDNVKSPIASAGLRLSDSDDPAFYLNFDGWYDRH</sequence>
<name>A0A3R8TB37_9BURK</name>